<protein>
    <recommendedName>
        <fullName evidence="4">Lipid A core-O-antigen ligase and related enzymes</fullName>
    </recommendedName>
</protein>
<dbReference type="PATRIC" id="fig|245018.3.peg.2841"/>
<keyword evidence="1" id="KW-1133">Transmembrane helix</keyword>
<evidence type="ECO:0000256" key="1">
    <source>
        <dbReference type="SAM" id="Phobius"/>
    </source>
</evidence>
<dbReference type="RefSeq" id="WP_008394357.1">
    <property type="nucleotide sequence ID" value="NC_021016.1"/>
</dbReference>
<feature type="transmembrane region" description="Helical" evidence="1">
    <location>
        <begin position="190"/>
        <end position="222"/>
    </location>
</feature>
<feature type="transmembrane region" description="Helical" evidence="1">
    <location>
        <begin position="316"/>
        <end position="338"/>
    </location>
</feature>
<name>D4MVG9_ANAHA</name>
<organism evidence="2 3">
    <name type="scientific">Anaerostipes hadrus</name>
    <dbReference type="NCBI Taxonomy" id="649756"/>
    <lineage>
        <taxon>Bacteria</taxon>
        <taxon>Bacillati</taxon>
        <taxon>Bacillota</taxon>
        <taxon>Clostridia</taxon>
        <taxon>Lachnospirales</taxon>
        <taxon>Lachnospiraceae</taxon>
        <taxon>Anaerostipes</taxon>
    </lineage>
</organism>
<proteinExistence type="predicted"/>
<feature type="transmembrane region" description="Helical" evidence="1">
    <location>
        <begin position="30"/>
        <end position="49"/>
    </location>
</feature>
<evidence type="ECO:0000313" key="3">
    <source>
        <dbReference type="Proteomes" id="UP000008960"/>
    </source>
</evidence>
<dbReference type="AlphaFoldDB" id="D4MVG9"/>
<gene>
    <name evidence="2" type="ORF">CL2_25510</name>
</gene>
<accession>D4MVG9</accession>
<keyword evidence="1" id="KW-0472">Membrane</keyword>
<feature type="transmembrane region" description="Helical" evidence="1">
    <location>
        <begin position="86"/>
        <end position="106"/>
    </location>
</feature>
<reference evidence="2 3" key="2">
    <citation type="submission" date="2010-03" db="EMBL/GenBank/DDBJ databases">
        <authorList>
            <person name="Pajon A."/>
        </authorList>
    </citation>
    <scope>NUCLEOTIDE SEQUENCE [LARGE SCALE GENOMIC DNA]</scope>
    <source>
        <strain evidence="2 3">SSC/2</strain>
    </source>
</reference>
<feature type="transmembrane region" description="Helical" evidence="1">
    <location>
        <begin position="234"/>
        <end position="253"/>
    </location>
</feature>
<evidence type="ECO:0008006" key="4">
    <source>
        <dbReference type="Google" id="ProtNLM"/>
    </source>
</evidence>
<sequence>MMVKRSTIYTICLSLCFCQAVIVKISPIYFQNYTIVLRIFLVLGLIMLFPGIKYYLYEKKYFLCNVLIYAMVGSIMLSAIMNKNSYTGSIWVAVTFSLQMIFLMWYCQYLDLSGHARLGIKCLYILIAFYCILSDVLMVVDPHRTFFEWGGHTDMYFVGEKFNVTYLHFLLVVLYFLLNKKKLSKKRLKTTGMVVWLLIVSVYSECSTMVAGTILFILLMCFGKKINNILLKPLFSVIFLVLCDTILILNYSLTQVPAVKMIIENILNETTDLTGRVNIYAKTAMIMNANPLYGVGIDNNYEVSMRLTHAADVQNGILDIILSYGWIGVIILFVFLMYVIKQSQKNDNKVTIYAIYVYIALSIVEITFRQGMYIYFLLTLLCSWSIERRNNV</sequence>
<feature type="transmembrane region" description="Helical" evidence="1">
    <location>
        <begin position="61"/>
        <end position="80"/>
    </location>
</feature>
<feature type="transmembrane region" description="Helical" evidence="1">
    <location>
        <begin position="118"/>
        <end position="140"/>
    </location>
</feature>
<evidence type="ECO:0000313" key="2">
    <source>
        <dbReference type="EMBL" id="CBL39385.1"/>
    </source>
</evidence>
<dbReference type="EMBL" id="FP929061">
    <property type="protein sequence ID" value="CBL39385.1"/>
    <property type="molecule type" value="Genomic_DNA"/>
</dbReference>
<feature type="transmembrane region" description="Helical" evidence="1">
    <location>
        <begin position="350"/>
        <end position="368"/>
    </location>
</feature>
<dbReference type="GO" id="GO:0016020">
    <property type="term" value="C:membrane"/>
    <property type="evidence" value="ECO:0007669"/>
    <property type="project" value="UniProtKB-SubCell"/>
</dbReference>
<dbReference type="KEGG" id="bprl:CL2_25510"/>
<keyword evidence="1" id="KW-0812">Transmembrane</keyword>
<reference evidence="2 3" key="1">
    <citation type="submission" date="2010-03" db="EMBL/GenBank/DDBJ databases">
        <title>The genome sequence of Clostridiales sp. SSC/2.</title>
        <authorList>
            <consortium name="metaHIT consortium -- http://www.metahit.eu/"/>
            <person name="Pajon A."/>
            <person name="Turner K."/>
            <person name="Parkhill J."/>
            <person name="Duncan S."/>
            <person name="Flint H."/>
        </authorList>
    </citation>
    <scope>NUCLEOTIDE SEQUENCE [LARGE SCALE GENOMIC DNA]</scope>
    <source>
        <strain evidence="2 3">SSC/2</strain>
    </source>
</reference>
<dbReference type="Proteomes" id="UP000008960">
    <property type="component" value="Chromosome"/>
</dbReference>
<feature type="transmembrane region" description="Helical" evidence="1">
    <location>
        <begin position="160"/>
        <end position="178"/>
    </location>
</feature>